<dbReference type="AlphaFoldDB" id="A0A8R7PT97"/>
<accession>A0A8R7PT97</accession>
<keyword evidence="2" id="KW-1185">Reference proteome</keyword>
<reference evidence="1" key="3">
    <citation type="submission" date="2022-06" db="UniProtKB">
        <authorList>
            <consortium name="EnsemblPlants"/>
        </authorList>
    </citation>
    <scope>IDENTIFICATION</scope>
</reference>
<evidence type="ECO:0000313" key="1">
    <source>
        <dbReference type="EnsemblPlants" id="TuG1812G0300003170.01.T01"/>
    </source>
</evidence>
<evidence type="ECO:0000313" key="2">
    <source>
        <dbReference type="Proteomes" id="UP000015106"/>
    </source>
</evidence>
<organism evidence="1 2">
    <name type="scientific">Triticum urartu</name>
    <name type="common">Red wild einkorn</name>
    <name type="synonym">Crithodium urartu</name>
    <dbReference type="NCBI Taxonomy" id="4572"/>
    <lineage>
        <taxon>Eukaryota</taxon>
        <taxon>Viridiplantae</taxon>
        <taxon>Streptophyta</taxon>
        <taxon>Embryophyta</taxon>
        <taxon>Tracheophyta</taxon>
        <taxon>Spermatophyta</taxon>
        <taxon>Magnoliopsida</taxon>
        <taxon>Liliopsida</taxon>
        <taxon>Poales</taxon>
        <taxon>Poaceae</taxon>
        <taxon>BOP clade</taxon>
        <taxon>Pooideae</taxon>
        <taxon>Triticodae</taxon>
        <taxon>Triticeae</taxon>
        <taxon>Triticinae</taxon>
        <taxon>Triticum</taxon>
    </lineage>
</organism>
<proteinExistence type="predicted"/>
<reference evidence="1" key="2">
    <citation type="submission" date="2018-03" db="EMBL/GenBank/DDBJ databases">
        <title>The Triticum urartu genome reveals the dynamic nature of wheat genome evolution.</title>
        <authorList>
            <person name="Ling H."/>
            <person name="Ma B."/>
            <person name="Shi X."/>
            <person name="Liu H."/>
            <person name="Dong L."/>
            <person name="Sun H."/>
            <person name="Cao Y."/>
            <person name="Gao Q."/>
            <person name="Zheng S."/>
            <person name="Li Y."/>
            <person name="Yu Y."/>
            <person name="Du H."/>
            <person name="Qi M."/>
            <person name="Li Y."/>
            <person name="Yu H."/>
            <person name="Cui Y."/>
            <person name="Wang N."/>
            <person name="Chen C."/>
            <person name="Wu H."/>
            <person name="Zhao Y."/>
            <person name="Zhang J."/>
            <person name="Li Y."/>
            <person name="Zhou W."/>
            <person name="Zhang B."/>
            <person name="Hu W."/>
            <person name="Eijk M."/>
            <person name="Tang J."/>
            <person name="Witsenboer H."/>
            <person name="Zhao S."/>
            <person name="Li Z."/>
            <person name="Zhang A."/>
            <person name="Wang D."/>
            <person name="Liang C."/>
        </authorList>
    </citation>
    <scope>NUCLEOTIDE SEQUENCE [LARGE SCALE GENOMIC DNA]</scope>
    <source>
        <strain evidence="1">cv. G1812</strain>
    </source>
</reference>
<dbReference type="EnsemblPlants" id="TuG1812G0300003170.01.T01">
    <property type="protein sequence ID" value="TuG1812G0300003170.01.T01"/>
    <property type="gene ID" value="TuG1812G0300003170.01"/>
</dbReference>
<name>A0A8R7PT97_TRIUA</name>
<dbReference type="Proteomes" id="UP000015106">
    <property type="component" value="Chromosome 3"/>
</dbReference>
<dbReference type="Gramene" id="TuG1812G0300003170.01.T01">
    <property type="protein sequence ID" value="TuG1812G0300003170.01.T01"/>
    <property type="gene ID" value="TuG1812G0300003170.01"/>
</dbReference>
<protein>
    <submittedName>
        <fullName evidence="1">Uncharacterized protein</fullName>
    </submittedName>
</protein>
<sequence length="75" mass="8534">MGDFAQNLSALPVHGAMPYQIARGKINRCCCPKSECSARLWGDALPNRHALRIRRGSPAMRHLTFGYAVHWRWDI</sequence>
<reference evidence="2" key="1">
    <citation type="journal article" date="2013" name="Nature">
        <title>Draft genome of the wheat A-genome progenitor Triticum urartu.</title>
        <authorList>
            <person name="Ling H.Q."/>
            <person name="Zhao S."/>
            <person name="Liu D."/>
            <person name="Wang J."/>
            <person name="Sun H."/>
            <person name="Zhang C."/>
            <person name="Fan H."/>
            <person name="Li D."/>
            <person name="Dong L."/>
            <person name="Tao Y."/>
            <person name="Gao C."/>
            <person name="Wu H."/>
            <person name="Li Y."/>
            <person name="Cui Y."/>
            <person name="Guo X."/>
            <person name="Zheng S."/>
            <person name="Wang B."/>
            <person name="Yu K."/>
            <person name="Liang Q."/>
            <person name="Yang W."/>
            <person name="Lou X."/>
            <person name="Chen J."/>
            <person name="Feng M."/>
            <person name="Jian J."/>
            <person name="Zhang X."/>
            <person name="Luo G."/>
            <person name="Jiang Y."/>
            <person name="Liu J."/>
            <person name="Wang Z."/>
            <person name="Sha Y."/>
            <person name="Zhang B."/>
            <person name="Wu H."/>
            <person name="Tang D."/>
            <person name="Shen Q."/>
            <person name="Xue P."/>
            <person name="Zou S."/>
            <person name="Wang X."/>
            <person name="Liu X."/>
            <person name="Wang F."/>
            <person name="Yang Y."/>
            <person name="An X."/>
            <person name="Dong Z."/>
            <person name="Zhang K."/>
            <person name="Zhang X."/>
            <person name="Luo M.C."/>
            <person name="Dvorak J."/>
            <person name="Tong Y."/>
            <person name="Wang J."/>
            <person name="Yang H."/>
            <person name="Li Z."/>
            <person name="Wang D."/>
            <person name="Zhang A."/>
            <person name="Wang J."/>
        </authorList>
    </citation>
    <scope>NUCLEOTIDE SEQUENCE</scope>
    <source>
        <strain evidence="2">cv. G1812</strain>
    </source>
</reference>